<dbReference type="GO" id="GO:0006412">
    <property type="term" value="P:translation"/>
    <property type="evidence" value="ECO:0007669"/>
    <property type="project" value="InterPro"/>
</dbReference>
<organism evidence="5 6">
    <name type="scientific">Candidatus Yanofskybacteria bacterium CG10_big_fil_rev_8_21_14_0_10_46_23</name>
    <dbReference type="NCBI Taxonomy" id="1975098"/>
    <lineage>
        <taxon>Bacteria</taxon>
        <taxon>Candidatus Yanofskyibacteriota</taxon>
    </lineage>
</organism>
<evidence type="ECO:0000256" key="2">
    <source>
        <dbReference type="ARBA" id="ARBA00022980"/>
    </source>
</evidence>
<dbReference type="Gene3D" id="3.90.1180.10">
    <property type="entry name" value="Ribosomal protein L13"/>
    <property type="match status" value="1"/>
</dbReference>
<comment type="similarity">
    <text evidence="1">Belongs to the universal ribosomal protein uL13 family.</text>
</comment>
<dbReference type="InterPro" id="IPR005823">
    <property type="entry name" value="Ribosomal_uL13_bac-type"/>
</dbReference>
<dbReference type="GO" id="GO:0022625">
    <property type="term" value="C:cytosolic large ribosomal subunit"/>
    <property type="evidence" value="ECO:0007669"/>
    <property type="project" value="TreeGrafter"/>
</dbReference>
<dbReference type="GO" id="GO:0017148">
    <property type="term" value="P:negative regulation of translation"/>
    <property type="evidence" value="ECO:0007669"/>
    <property type="project" value="TreeGrafter"/>
</dbReference>
<reference evidence="5 6" key="1">
    <citation type="submission" date="2017-09" db="EMBL/GenBank/DDBJ databases">
        <title>Depth-based differentiation of microbial function through sediment-hosted aquifers and enrichment of novel symbionts in the deep terrestrial subsurface.</title>
        <authorList>
            <person name="Probst A.J."/>
            <person name="Ladd B."/>
            <person name="Jarett J.K."/>
            <person name="Geller-Mcgrath D.E."/>
            <person name="Sieber C.M."/>
            <person name="Emerson J.B."/>
            <person name="Anantharaman K."/>
            <person name="Thomas B.C."/>
            <person name="Malmstrom R."/>
            <person name="Stieglmeier M."/>
            <person name="Klingl A."/>
            <person name="Woyke T."/>
            <person name="Ryan C.M."/>
            <person name="Banfield J.F."/>
        </authorList>
    </citation>
    <scope>NUCLEOTIDE SEQUENCE [LARGE SCALE GENOMIC DNA]</scope>
    <source>
        <strain evidence="5">CG10_big_fil_rev_8_21_14_0_10_46_23</strain>
    </source>
</reference>
<dbReference type="SUPFAM" id="SSF52161">
    <property type="entry name" value="Ribosomal protein L13"/>
    <property type="match status" value="1"/>
</dbReference>
<dbReference type="EMBL" id="PCXO01000005">
    <property type="protein sequence ID" value="PIR41492.1"/>
    <property type="molecule type" value="Genomic_DNA"/>
</dbReference>
<dbReference type="GO" id="GO:0003729">
    <property type="term" value="F:mRNA binding"/>
    <property type="evidence" value="ECO:0007669"/>
    <property type="project" value="TreeGrafter"/>
</dbReference>
<dbReference type="Proteomes" id="UP000230232">
    <property type="component" value="Unassembled WGS sequence"/>
</dbReference>
<dbReference type="AlphaFoldDB" id="A0A2H0R4P6"/>
<evidence type="ECO:0000256" key="3">
    <source>
        <dbReference type="ARBA" id="ARBA00023274"/>
    </source>
</evidence>
<dbReference type="PANTHER" id="PTHR11545">
    <property type="entry name" value="RIBOSOMAL PROTEIN L13"/>
    <property type="match status" value="1"/>
</dbReference>
<gene>
    <name evidence="5" type="ORF">COV31_01315</name>
</gene>
<comment type="caution">
    <text evidence="5">The sequence shown here is derived from an EMBL/GenBank/DDBJ whole genome shotgun (WGS) entry which is preliminary data.</text>
</comment>
<name>A0A2H0R4P6_9BACT</name>
<dbReference type="InterPro" id="IPR005822">
    <property type="entry name" value="Ribosomal_uL13"/>
</dbReference>
<dbReference type="InterPro" id="IPR036899">
    <property type="entry name" value="Ribosomal_uL13_sf"/>
</dbReference>
<evidence type="ECO:0000256" key="4">
    <source>
        <dbReference type="ARBA" id="ARBA00035499"/>
    </source>
</evidence>
<dbReference type="PANTHER" id="PTHR11545:SF2">
    <property type="entry name" value="LARGE RIBOSOMAL SUBUNIT PROTEIN UL13M"/>
    <property type="match status" value="1"/>
</dbReference>
<dbReference type="PIRSF" id="PIRSF002181">
    <property type="entry name" value="Ribosomal_L13"/>
    <property type="match status" value="1"/>
</dbReference>
<dbReference type="NCBIfam" id="TIGR01066">
    <property type="entry name" value="rplM_bact"/>
    <property type="match status" value="1"/>
</dbReference>
<proteinExistence type="inferred from homology"/>
<keyword evidence="3" id="KW-0687">Ribonucleoprotein</keyword>
<evidence type="ECO:0000313" key="6">
    <source>
        <dbReference type="Proteomes" id="UP000230232"/>
    </source>
</evidence>
<accession>A0A2H0R4P6</accession>
<sequence>MNVTNIDATNQSFGRLASQVAKILIGKTRPTYQPHIMPKEQVVVENIDKIKFTGNKFTSKKYYRYSGYHGGITKEILDEKWSKNSRKVLTKTIFDMLPKNKLRSEIIKNLIIK</sequence>
<evidence type="ECO:0000313" key="5">
    <source>
        <dbReference type="EMBL" id="PIR41492.1"/>
    </source>
</evidence>
<dbReference type="Pfam" id="PF00572">
    <property type="entry name" value="Ribosomal_L13"/>
    <property type="match status" value="1"/>
</dbReference>
<keyword evidence="2 5" id="KW-0689">Ribosomal protein</keyword>
<protein>
    <recommendedName>
        <fullName evidence="4">50S ribosomal protein L13</fullName>
    </recommendedName>
</protein>
<evidence type="ECO:0000256" key="1">
    <source>
        <dbReference type="ARBA" id="ARBA00006227"/>
    </source>
</evidence>
<dbReference type="CDD" id="cd00392">
    <property type="entry name" value="Ribosomal_L13"/>
    <property type="match status" value="1"/>
</dbReference>
<dbReference type="GO" id="GO:0003735">
    <property type="term" value="F:structural constituent of ribosome"/>
    <property type="evidence" value="ECO:0007669"/>
    <property type="project" value="InterPro"/>
</dbReference>